<dbReference type="InterPro" id="IPR000914">
    <property type="entry name" value="SBP_5_dom"/>
</dbReference>
<organism evidence="4 5">
    <name type="scientific">Corynebacterium casei UCMA 3821</name>
    <dbReference type="NCBI Taxonomy" id="1110505"/>
    <lineage>
        <taxon>Bacteria</taxon>
        <taxon>Bacillati</taxon>
        <taxon>Actinomycetota</taxon>
        <taxon>Actinomycetes</taxon>
        <taxon>Mycobacteriales</taxon>
        <taxon>Corynebacteriaceae</taxon>
        <taxon>Corynebacterium</taxon>
    </lineage>
</organism>
<reference evidence="4 5" key="1">
    <citation type="journal article" date="2012" name="J. Bacteriol.">
        <title>Genome Sequence of Corynebacterium casei UCMA 3821, Isolated from a Smear-Ripened Cheese.</title>
        <authorList>
            <person name="Monnet C."/>
            <person name="Loux V."/>
            <person name="Bento P."/>
            <person name="Gibrat J.F."/>
            <person name="Straub C."/>
            <person name="Bonnarme P."/>
            <person name="Landaud S."/>
            <person name="Irlinger F."/>
        </authorList>
    </citation>
    <scope>NUCLEOTIDE SEQUENCE [LARGE SCALE GENOMIC DNA]</scope>
    <source>
        <strain evidence="4 5">UCMA 3821</strain>
    </source>
</reference>
<dbReference type="PROSITE" id="PS51257">
    <property type="entry name" value="PROKAR_LIPOPROTEIN"/>
    <property type="match status" value="1"/>
</dbReference>
<keyword evidence="2" id="KW-0732">Signal</keyword>
<feature type="compositionally biased region" description="Basic and acidic residues" evidence="1">
    <location>
        <begin position="597"/>
        <end position="610"/>
    </location>
</feature>
<dbReference type="GO" id="GO:0015833">
    <property type="term" value="P:peptide transport"/>
    <property type="evidence" value="ECO:0007669"/>
    <property type="project" value="TreeGrafter"/>
</dbReference>
<feature type="signal peptide" evidence="2">
    <location>
        <begin position="1"/>
        <end position="26"/>
    </location>
</feature>
<comment type="caution">
    <text evidence="4">The sequence shown here is derived from an EMBL/GenBank/DDBJ whole genome shotgun (WGS) entry which is preliminary data.</text>
</comment>
<feature type="compositionally biased region" description="Low complexity" evidence="1">
    <location>
        <begin position="478"/>
        <end position="497"/>
    </location>
</feature>
<accession>G7HZ07</accession>
<dbReference type="EMBL" id="CAFW01000080">
    <property type="protein sequence ID" value="CCE55422.1"/>
    <property type="molecule type" value="Genomic_DNA"/>
</dbReference>
<dbReference type="RefSeq" id="WP_006822882.1">
    <property type="nucleotide sequence ID" value="NZ_CAFW01000080.1"/>
</dbReference>
<feature type="domain" description="Solute-binding protein family 5" evidence="3">
    <location>
        <begin position="147"/>
        <end position="463"/>
    </location>
</feature>
<feature type="region of interest" description="Disordered" evidence="1">
    <location>
        <begin position="563"/>
        <end position="625"/>
    </location>
</feature>
<sequence>MRRARIKRLTGTSLALSATLLVSCMANPGPAPTVDEQEQLADDPADDAASDDEAAYEGEGDADSEGSEDPDSAGTEDDGGTDRSVVSVGIDAFQLGFNPHLVSDNTELVDSIADLVLPSAFNGNFVDTDVLTSAMEVDAPVGVEQRLRYSIKDGAQWSDGTPITGADFEYLWTEMVSTPGVRNVAPYRAISKITTSSGGSVVTVDFSTRVKDWHMLFSHLLPSHLLEPGQFERVLESDIPASAGKFSVGSIDQARGMITLNRNDRFWGEDPAGIDVVQLRAIRTTSQAATLLRSGQVSFVDIEPAQTLKEQLALLGDVRTVNVNPARQLRLNLSTESEVLSTPQLRRTLLSLIDSDQVARLATERTTDLRVPYGGNPLLGTASAEDIAALAANSQDNPVRIAVDPTDAAASNAALTIVDMLRLAGVEANVVENRMTTIIEDSLPEGEVDAVIAGVDASVTSANMASFFTCQAPEETESTSSTSETTTSPATSTQATERAGAQQQLWSGNLSLACLDEFEATAQSILNGDISAQESLALIREVNREQALYLPLIDETRIRAFDSEDAEASDSTEASDDGEAANDAEAADNAEGDVDDNADHSEKSIIDWHRGIASAPEWEVNNSDE</sequence>
<dbReference type="GO" id="GO:1904680">
    <property type="term" value="F:peptide transmembrane transporter activity"/>
    <property type="evidence" value="ECO:0007669"/>
    <property type="project" value="TreeGrafter"/>
</dbReference>
<name>G7HZ07_9CORY</name>
<dbReference type="PANTHER" id="PTHR30290">
    <property type="entry name" value="PERIPLASMIC BINDING COMPONENT OF ABC TRANSPORTER"/>
    <property type="match status" value="1"/>
</dbReference>
<dbReference type="CDD" id="cd08501">
    <property type="entry name" value="PBP2_Lpqw"/>
    <property type="match status" value="1"/>
</dbReference>
<dbReference type="AlphaFoldDB" id="G7HZ07"/>
<feature type="compositionally biased region" description="Acidic residues" evidence="1">
    <location>
        <begin position="35"/>
        <end position="79"/>
    </location>
</feature>
<evidence type="ECO:0000313" key="5">
    <source>
        <dbReference type="Proteomes" id="UP000004840"/>
    </source>
</evidence>
<gene>
    <name evidence="4" type="ORF">CCAS_09605</name>
</gene>
<dbReference type="Gene3D" id="3.10.105.10">
    <property type="entry name" value="Dipeptide-binding Protein, Domain 3"/>
    <property type="match status" value="1"/>
</dbReference>
<protein>
    <submittedName>
        <fullName evidence="4">ABC transporter, substrate-binding protein</fullName>
    </submittedName>
</protein>
<dbReference type="Gene3D" id="3.40.190.10">
    <property type="entry name" value="Periplasmic binding protein-like II"/>
    <property type="match status" value="1"/>
</dbReference>
<dbReference type="Proteomes" id="UP000004840">
    <property type="component" value="Unassembled WGS sequence"/>
</dbReference>
<dbReference type="Pfam" id="PF00496">
    <property type="entry name" value="SBP_bac_5"/>
    <property type="match status" value="1"/>
</dbReference>
<evidence type="ECO:0000259" key="3">
    <source>
        <dbReference type="Pfam" id="PF00496"/>
    </source>
</evidence>
<feature type="compositionally biased region" description="Acidic residues" evidence="1">
    <location>
        <begin position="563"/>
        <end position="596"/>
    </location>
</feature>
<dbReference type="Gene3D" id="3.90.76.10">
    <property type="entry name" value="Dipeptide-binding Protein, Domain 1"/>
    <property type="match status" value="1"/>
</dbReference>
<evidence type="ECO:0000313" key="4">
    <source>
        <dbReference type="EMBL" id="CCE55422.1"/>
    </source>
</evidence>
<feature type="region of interest" description="Disordered" evidence="1">
    <location>
        <begin position="472"/>
        <end position="501"/>
    </location>
</feature>
<feature type="chain" id="PRO_5039250643" evidence="2">
    <location>
        <begin position="27"/>
        <end position="625"/>
    </location>
</feature>
<evidence type="ECO:0000256" key="2">
    <source>
        <dbReference type="SAM" id="SignalP"/>
    </source>
</evidence>
<feature type="region of interest" description="Disordered" evidence="1">
    <location>
        <begin position="26"/>
        <end position="84"/>
    </location>
</feature>
<proteinExistence type="predicted"/>
<dbReference type="InterPro" id="IPR039424">
    <property type="entry name" value="SBP_5"/>
</dbReference>
<evidence type="ECO:0000256" key="1">
    <source>
        <dbReference type="SAM" id="MobiDB-lite"/>
    </source>
</evidence>
<dbReference type="PANTHER" id="PTHR30290:SF65">
    <property type="entry name" value="MONOACYL PHOSPHATIDYLINOSITOL TETRAMANNOSIDE-BINDING PROTEIN LPQW-RELATED"/>
    <property type="match status" value="1"/>
</dbReference>
<dbReference type="SUPFAM" id="SSF53850">
    <property type="entry name" value="Periplasmic binding protein-like II"/>
    <property type="match status" value="1"/>
</dbReference>